<dbReference type="Gene3D" id="2.130.10.10">
    <property type="entry name" value="YVTN repeat-like/Quinoprotein amine dehydrogenase"/>
    <property type="match status" value="3"/>
</dbReference>
<sequence length="1678" mass="186478">MKVKGARHGGSGPQTEVTMFNKKFSFRKKRGESRDEPDHDRIFPSDPSADTLAVPGASNSTDIAAPRRDSSPSSNSLRSSLLDRKRTSSSTFISQTVGYGDRDGDTADKDPLGLKVIHRPSKDRTVDIVFVHGLGGSSRRTWSKDHNLDFFWPLKFLPFEPGISEARISTFGYNSNFRSGSRRNKMSLLDFAKNLLFDLKYAQDDSMGQLEDLGMGERPIVFVVHSMGGLIVKEAYMQGQNDPKYEAIIKSVSAIVFLSTPHRGTNLAETLNRILQVSFVSNPMQYIAELAAGSQTLQKLNEQFRHIAPKLEIVSFYETRPTTVFSKTQIMVLEKDSAVLGYPGEVSMPLDADHHGVCKYASRVDPRYVTVRNVLKNLIRKGMPSDQSQTTTGKTSKSTFEQLLSVPESPERDYSVFRDRWTPGTCSWILDHPAFVEWLEDTQSDPRVLWIQGNAASGKSVLSSFVIDHLVQLGLPCQYFFVRFEDKKKRALNTILRSLACQLANTTPAYAHQLRQLETAGADLKSQDYRNLWQWLYKQSLFHLPVSYPIFWVLDGIDESDSPRSLLNLLSELRSINIPIRILIVSRKTHDIAMSFQQLSDQLKIETVTTEGNHDDFHRYISREMHLAGDNSYREGIIAEVLKRAQGNFLWVHLAVQRINKCHTKVDVSNALNDLPPGMEALYNRMANSVQTEPHSDNPTLGERILGWATYVQRPLSVEELSDALDDDGVLEIHRTIGDLCGGFVVVDHEGKVALIHETAREYLSRGNQQGVPLVMEPKLIHNKLFTRCITRLMDKTLRAHINQDRQPALLDYATSAWVFHLSHGSATSRENLEILMKFFQGPPVLTWIQAAARGKQLRSLVTASRRLTDIVERLRRFNDEESLLHRQAIETLTRWATDLVKLVGKFGTSLLQKPDAIYKLIPPFCPEDSAIYQQFGLKESKALRISGLTRGTWDDCLARLSLEPGAVASAVHASGSRIAVLANRQKVGHIFVYNSVTWEEERRIAHPERVSRIRVDAAGATLVSYGYKTTKLWSLSSGECVKTVANPAGRPRPHSIVFLEKNKTVLIGSEDRCARSVKVDGDSTEWETRARIEEEAPEYGVLNAPTCSALSPDGEMIAFGYRGHPVTVWQLGSEELVGRCNMTPDGTAVTNQENTFGEITQLTWHPFSGEVLGLHREGLLFKWDPYDDEASAKVQAGAHFLAVSLDGSLVATGDTRGTVKVYTTADFSLLYQLSSPDPVLDIAFSTDSRRLYDTRGAYGNVWEPNALVRLAESSELTDHSSDAWGENDSLAKQSPQTAQHFPGVDNVVAISGQPNGPLYCYGTEDGVAVLGEVGRGTVAELGRSASFMSVEHMAWSEDGKLVALADLSRRIAVMSIAKTDQAGPTWRVNHDFHLTLPSQDGFTQLLFQPNGHRLLAVSPTALFVVDIESRAVQVSKIPDGAPRMRFMCHPTKPDYLLAFGNTKGHVLTWDGLRQVAKHTYFPPRLNRVATLSASSPSYRPGSSGPAEETLGRLISCPGSPDILLEVSRLADTGRPGRQYLLFEADDIELDPEKNHGATDETGAAESCNNLPYTTLSAEIACRIREPLAILSRRRLVFLDVDRWICTWRISALPQAPGRPSGGRGSESGSRGIEAHYFLPGDWVTANEAPLCTVMPDGTLLCTRNGEVGAVQCAKIRR</sequence>
<dbReference type="PANTHER" id="PTHR10039:SF16">
    <property type="entry name" value="GPI INOSITOL-DEACYLASE"/>
    <property type="match status" value="1"/>
</dbReference>
<evidence type="ECO:0000259" key="4">
    <source>
        <dbReference type="Pfam" id="PF24883"/>
    </source>
</evidence>
<dbReference type="SUPFAM" id="SSF82171">
    <property type="entry name" value="DPP6 N-terminal domain-like"/>
    <property type="match status" value="1"/>
</dbReference>
<evidence type="ECO:0000256" key="1">
    <source>
        <dbReference type="ARBA" id="ARBA00022737"/>
    </source>
</evidence>
<dbReference type="InterPro" id="IPR011047">
    <property type="entry name" value="Quinoprotein_ADH-like_sf"/>
</dbReference>
<evidence type="ECO:0000256" key="2">
    <source>
        <dbReference type="SAM" id="MobiDB-lite"/>
    </source>
</evidence>
<dbReference type="EMBL" id="MU839021">
    <property type="protein sequence ID" value="KAK1764260.1"/>
    <property type="molecule type" value="Genomic_DNA"/>
</dbReference>
<feature type="compositionally biased region" description="Low complexity" evidence="2">
    <location>
        <begin position="385"/>
        <end position="399"/>
    </location>
</feature>
<dbReference type="PANTHER" id="PTHR10039">
    <property type="entry name" value="AMELOGENIN"/>
    <property type="match status" value="1"/>
</dbReference>
<comment type="caution">
    <text evidence="5">The sequence shown here is derived from an EMBL/GenBank/DDBJ whole genome shotgun (WGS) entry which is preliminary data.</text>
</comment>
<name>A0AAJ0BU02_9PEZI</name>
<gene>
    <name evidence="5" type="ORF">QBC33DRAFT_547619</name>
</gene>
<feature type="domain" description="Nephrocystin 3-like N-terminal" evidence="4">
    <location>
        <begin position="424"/>
        <end position="587"/>
    </location>
</feature>
<dbReference type="InterPro" id="IPR027417">
    <property type="entry name" value="P-loop_NTPase"/>
</dbReference>
<accession>A0AAJ0BU02</accession>
<keyword evidence="1" id="KW-0677">Repeat</keyword>
<dbReference type="InterPro" id="IPR029058">
    <property type="entry name" value="AB_hydrolase_fold"/>
</dbReference>
<feature type="region of interest" description="Disordered" evidence="2">
    <location>
        <begin position="1"/>
        <end position="83"/>
    </location>
</feature>
<dbReference type="RefSeq" id="XP_060280473.1">
    <property type="nucleotide sequence ID" value="XM_060428759.1"/>
</dbReference>
<reference evidence="5" key="1">
    <citation type="submission" date="2023-06" db="EMBL/GenBank/DDBJ databases">
        <title>Genome-scale phylogeny and comparative genomics of the fungal order Sordariales.</title>
        <authorList>
            <consortium name="Lawrence Berkeley National Laboratory"/>
            <person name="Hensen N."/>
            <person name="Bonometti L."/>
            <person name="Westerberg I."/>
            <person name="Brannstrom I.O."/>
            <person name="Guillou S."/>
            <person name="Cros-Aarteil S."/>
            <person name="Calhoun S."/>
            <person name="Haridas S."/>
            <person name="Kuo A."/>
            <person name="Mondo S."/>
            <person name="Pangilinan J."/>
            <person name="Riley R."/>
            <person name="Labutti K."/>
            <person name="Andreopoulos B."/>
            <person name="Lipzen A."/>
            <person name="Chen C."/>
            <person name="Yanf M."/>
            <person name="Daum C."/>
            <person name="Ng V."/>
            <person name="Clum A."/>
            <person name="Steindorff A."/>
            <person name="Ohm R."/>
            <person name="Martin F."/>
            <person name="Silar P."/>
            <person name="Natvig D."/>
            <person name="Lalanne C."/>
            <person name="Gautier V."/>
            <person name="Ament-Velasquez S.L."/>
            <person name="Kruys A."/>
            <person name="Hutchinson M.I."/>
            <person name="Powell A.J."/>
            <person name="Barry K."/>
            <person name="Miller A.N."/>
            <person name="Grigoriev I.V."/>
            <person name="Debuchy R."/>
            <person name="Gladieux P."/>
            <person name="Thoren M.H."/>
            <person name="Johannesson H."/>
        </authorList>
    </citation>
    <scope>NUCLEOTIDE SEQUENCE</scope>
    <source>
        <strain evidence="5">8032-3</strain>
    </source>
</reference>
<proteinExistence type="predicted"/>
<keyword evidence="6" id="KW-1185">Reference proteome</keyword>
<dbReference type="Proteomes" id="UP001244011">
    <property type="component" value="Unassembled WGS sequence"/>
</dbReference>
<dbReference type="Gene3D" id="3.40.50.300">
    <property type="entry name" value="P-loop containing nucleotide triphosphate hydrolases"/>
    <property type="match status" value="1"/>
</dbReference>
<dbReference type="SUPFAM" id="SSF53474">
    <property type="entry name" value="alpha/beta-Hydrolases"/>
    <property type="match status" value="1"/>
</dbReference>
<protein>
    <submittedName>
        <fullName evidence="5">YVTN repeat-like/Quino protein amine dehydrogenase</fullName>
    </submittedName>
</protein>
<dbReference type="Pfam" id="PF22939">
    <property type="entry name" value="WHD_GPIID"/>
    <property type="match status" value="1"/>
</dbReference>
<dbReference type="InterPro" id="IPR054471">
    <property type="entry name" value="GPIID_WHD"/>
</dbReference>
<dbReference type="SUPFAM" id="SSF50998">
    <property type="entry name" value="Quinoprotein alcohol dehydrogenase-like"/>
    <property type="match status" value="1"/>
</dbReference>
<feature type="compositionally biased region" description="Basic and acidic residues" evidence="2">
    <location>
        <begin position="32"/>
        <end position="43"/>
    </location>
</feature>
<feature type="compositionally biased region" description="Low complexity" evidence="2">
    <location>
        <begin position="71"/>
        <end position="80"/>
    </location>
</feature>
<dbReference type="Pfam" id="PF24883">
    <property type="entry name" value="NPHP3_N"/>
    <property type="match status" value="1"/>
</dbReference>
<evidence type="ECO:0000313" key="6">
    <source>
        <dbReference type="Proteomes" id="UP001244011"/>
    </source>
</evidence>
<dbReference type="SUPFAM" id="SSF52540">
    <property type="entry name" value="P-loop containing nucleoside triphosphate hydrolases"/>
    <property type="match status" value="1"/>
</dbReference>
<feature type="region of interest" description="Disordered" evidence="2">
    <location>
        <begin position="382"/>
        <end position="402"/>
    </location>
</feature>
<dbReference type="Gene3D" id="3.40.50.1820">
    <property type="entry name" value="alpha/beta hydrolase"/>
    <property type="match status" value="1"/>
</dbReference>
<organism evidence="5 6">
    <name type="scientific">Phialemonium atrogriseum</name>
    <dbReference type="NCBI Taxonomy" id="1093897"/>
    <lineage>
        <taxon>Eukaryota</taxon>
        <taxon>Fungi</taxon>
        <taxon>Dikarya</taxon>
        <taxon>Ascomycota</taxon>
        <taxon>Pezizomycotina</taxon>
        <taxon>Sordariomycetes</taxon>
        <taxon>Sordariomycetidae</taxon>
        <taxon>Cephalothecales</taxon>
        <taxon>Cephalothecaceae</taxon>
        <taxon>Phialemonium</taxon>
    </lineage>
</organism>
<feature type="domain" description="GPI inositol-deacylase winged helix" evidence="3">
    <location>
        <begin position="701"/>
        <end position="767"/>
    </location>
</feature>
<dbReference type="GeneID" id="85311946"/>
<evidence type="ECO:0000259" key="3">
    <source>
        <dbReference type="Pfam" id="PF22939"/>
    </source>
</evidence>
<evidence type="ECO:0000313" key="5">
    <source>
        <dbReference type="EMBL" id="KAK1764260.1"/>
    </source>
</evidence>
<dbReference type="InterPro" id="IPR015943">
    <property type="entry name" value="WD40/YVTN_repeat-like_dom_sf"/>
</dbReference>
<dbReference type="InterPro" id="IPR056884">
    <property type="entry name" value="NPHP3-like_N"/>
</dbReference>